<keyword evidence="5" id="KW-0808">Transferase</keyword>
<keyword evidence="12" id="KW-1185">Reference proteome</keyword>
<comment type="subcellular location">
    <subcellularLocation>
        <location evidence="2">Membrane</location>
    </subcellularLocation>
</comment>
<dbReference type="KEGG" id="sniv:SFSGTM_13530"/>
<evidence type="ECO:0000256" key="8">
    <source>
        <dbReference type="SAM" id="Phobius"/>
    </source>
</evidence>
<dbReference type="Pfam" id="PF02518">
    <property type="entry name" value="HATPase_c"/>
    <property type="match status" value="1"/>
</dbReference>
<feature type="domain" description="Histidine kinase" evidence="9">
    <location>
        <begin position="276"/>
        <end position="491"/>
    </location>
</feature>
<dbReference type="PANTHER" id="PTHR43711">
    <property type="entry name" value="TWO-COMPONENT HISTIDINE KINASE"/>
    <property type="match status" value="1"/>
</dbReference>
<dbReference type="InterPro" id="IPR036097">
    <property type="entry name" value="HisK_dim/P_sf"/>
</dbReference>
<keyword evidence="8" id="KW-0812">Transmembrane</keyword>
<evidence type="ECO:0000313" key="12">
    <source>
        <dbReference type="Proteomes" id="UP000463939"/>
    </source>
</evidence>
<feature type="transmembrane region" description="Helical" evidence="8">
    <location>
        <begin position="196"/>
        <end position="218"/>
    </location>
</feature>
<accession>A0A809RGE1</accession>
<dbReference type="EC" id="2.7.13.3" evidence="3"/>
<dbReference type="GO" id="GO:0000155">
    <property type="term" value="F:phosphorelay sensor kinase activity"/>
    <property type="evidence" value="ECO:0007669"/>
    <property type="project" value="InterPro"/>
</dbReference>
<evidence type="ECO:0000256" key="2">
    <source>
        <dbReference type="ARBA" id="ARBA00004370"/>
    </source>
</evidence>
<feature type="domain" description="HAMP" evidence="10">
    <location>
        <begin position="216"/>
        <end position="268"/>
    </location>
</feature>
<evidence type="ECO:0000256" key="1">
    <source>
        <dbReference type="ARBA" id="ARBA00000085"/>
    </source>
</evidence>
<dbReference type="Gene3D" id="3.30.565.10">
    <property type="entry name" value="Histidine kinase-like ATPase, C-terminal domain"/>
    <property type="match status" value="1"/>
</dbReference>
<evidence type="ECO:0000256" key="6">
    <source>
        <dbReference type="ARBA" id="ARBA00022777"/>
    </source>
</evidence>
<dbReference type="PROSITE" id="PS50885">
    <property type="entry name" value="HAMP"/>
    <property type="match status" value="1"/>
</dbReference>
<evidence type="ECO:0000259" key="10">
    <source>
        <dbReference type="PROSITE" id="PS50885"/>
    </source>
</evidence>
<comment type="catalytic activity">
    <reaction evidence="1">
        <text>ATP + protein L-histidine = ADP + protein N-phospho-L-histidine.</text>
        <dbReference type="EC" id="2.7.13.3"/>
    </reaction>
</comment>
<evidence type="ECO:0000256" key="4">
    <source>
        <dbReference type="ARBA" id="ARBA00022553"/>
    </source>
</evidence>
<dbReference type="RefSeq" id="WP_162084539.1">
    <property type="nucleotide sequence ID" value="NZ_AP021881.1"/>
</dbReference>
<dbReference type="PANTHER" id="PTHR43711:SF26">
    <property type="entry name" value="SENSOR HISTIDINE KINASE RCSC"/>
    <property type="match status" value="1"/>
</dbReference>
<reference evidence="12" key="1">
    <citation type="submission" date="2019-11" db="EMBL/GenBank/DDBJ databases">
        <title>Isolation and characterization of a novel species in the genus Sulfuriferula.</title>
        <authorList>
            <person name="Mochizuki J."/>
            <person name="Kojima H."/>
            <person name="Fukui M."/>
        </authorList>
    </citation>
    <scope>NUCLEOTIDE SEQUENCE [LARGE SCALE GENOMIC DNA]</scope>
    <source>
        <strain evidence="12">SGTM</strain>
    </source>
</reference>
<dbReference type="AlphaFoldDB" id="A0A809RGE1"/>
<dbReference type="CDD" id="cd00082">
    <property type="entry name" value="HisKA"/>
    <property type="match status" value="1"/>
</dbReference>
<dbReference type="SMART" id="SM00304">
    <property type="entry name" value="HAMP"/>
    <property type="match status" value="1"/>
</dbReference>
<keyword evidence="4" id="KW-0597">Phosphoprotein</keyword>
<evidence type="ECO:0000256" key="5">
    <source>
        <dbReference type="ARBA" id="ARBA00022679"/>
    </source>
</evidence>
<keyword evidence="8" id="KW-0472">Membrane</keyword>
<dbReference type="PRINTS" id="PR00344">
    <property type="entry name" value="BCTRLSENSOR"/>
</dbReference>
<feature type="transmembrane region" description="Helical" evidence="8">
    <location>
        <begin position="27"/>
        <end position="47"/>
    </location>
</feature>
<evidence type="ECO:0000259" key="9">
    <source>
        <dbReference type="PROSITE" id="PS50109"/>
    </source>
</evidence>
<dbReference type="GO" id="GO:0016020">
    <property type="term" value="C:membrane"/>
    <property type="evidence" value="ECO:0007669"/>
    <property type="project" value="UniProtKB-SubCell"/>
</dbReference>
<evidence type="ECO:0000256" key="3">
    <source>
        <dbReference type="ARBA" id="ARBA00012438"/>
    </source>
</evidence>
<dbReference type="Gene3D" id="1.10.287.130">
    <property type="match status" value="1"/>
</dbReference>
<dbReference type="CDD" id="cd06225">
    <property type="entry name" value="HAMP"/>
    <property type="match status" value="1"/>
</dbReference>
<dbReference type="InterPro" id="IPR004358">
    <property type="entry name" value="Sig_transdc_His_kin-like_C"/>
</dbReference>
<keyword evidence="8" id="KW-1133">Transmembrane helix</keyword>
<dbReference type="SMART" id="SM00388">
    <property type="entry name" value="HisKA"/>
    <property type="match status" value="1"/>
</dbReference>
<dbReference type="InterPro" id="IPR003661">
    <property type="entry name" value="HisK_dim/P_dom"/>
</dbReference>
<dbReference type="InterPro" id="IPR003594">
    <property type="entry name" value="HATPase_dom"/>
</dbReference>
<evidence type="ECO:0000313" key="11">
    <source>
        <dbReference type="EMBL" id="BBP00645.1"/>
    </source>
</evidence>
<dbReference type="Gene3D" id="6.10.340.10">
    <property type="match status" value="1"/>
</dbReference>
<organism evidence="11 12">
    <name type="scientific">Sulfuriferula nivalis</name>
    <dbReference type="NCBI Taxonomy" id="2675298"/>
    <lineage>
        <taxon>Bacteria</taxon>
        <taxon>Pseudomonadati</taxon>
        <taxon>Pseudomonadota</taxon>
        <taxon>Betaproteobacteria</taxon>
        <taxon>Nitrosomonadales</taxon>
        <taxon>Sulfuricellaceae</taxon>
        <taxon>Sulfuriferula</taxon>
    </lineage>
</organism>
<dbReference type="InterPro" id="IPR005467">
    <property type="entry name" value="His_kinase_dom"/>
</dbReference>
<proteinExistence type="predicted"/>
<protein>
    <recommendedName>
        <fullName evidence="3">histidine kinase</fullName>
        <ecNumber evidence="3">2.7.13.3</ecNumber>
    </recommendedName>
</protein>
<dbReference type="InterPro" id="IPR003660">
    <property type="entry name" value="HAMP_dom"/>
</dbReference>
<dbReference type="SUPFAM" id="SSF158472">
    <property type="entry name" value="HAMP domain-like"/>
    <property type="match status" value="1"/>
</dbReference>
<name>A0A809RGE1_9PROT</name>
<keyword evidence="6 11" id="KW-0418">Kinase</keyword>
<keyword evidence="7" id="KW-0902">Two-component regulatory system</keyword>
<dbReference type="SUPFAM" id="SSF55874">
    <property type="entry name" value="ATPase domain of HSP90 chaperone/DNA topoisomerase II/histidine kinase"/>
    <property type="match status" value="1"/>
</dbReference>
<dbReference type="InterPro" id="IPR036890">
    <property type="entry name" value="HATPase_C_sf"/>
</dbReference>
<evidence type="ECO:0000256" key="7">
    <source>
        <dbReference type="ARBA" id="ARBA00023012"/>
    </source>
</evidence>
<dbReference type="Pfam" id="PF00512">
    <property type="entry name" value="HisKA"/>
    <property type="match status" value="1"/>
</dbReference>
<dbReference type="SMART" id="SM00387">
    <property type="entry name" value="HATPase_c"/>
    <property type="match status" value="1"/>
</dbReference>
<gene>
    <name evidence="11" type="ORF">SFSGTM_13530</name>
</gene>
<dbReference type="PROSITE" id="PS50109">
    <property type="entry name" value="HIS_KIN"/>
    <property type="match status" value="1"/>
</dbReference>
<dbReference type="Proteomes" id="UP000463939">
    <property type="component" value="Chromosome"/>
</dbReference>
<dbReference type="InterPro" id="IPR050736">
    <property type="entry name" value="Sensor_HK_Regulatory"/>
</dbReference>
<sequence>MKKDIDEPANGAEATYTRLLQHNPKSFLKLILIGFSLVVLPLIIALIDSAITINQLAEQSRQAVYQATQIAHSSRVLADEITTMERSVRQAVILDDASLLEAYFHAHDKFVSAAHDLSILNLSFVQKASLLKLQQDELTIFTQVSNRALSAGLKDRVEDFSPLLDAAHAFSTEGYALIEREANALQVKANRARRRVVLQLLALIPFAVILALGFSVVITRPIQQIELAIRRMGQGQLQHEVRVEGPEDLRNLGDRLDWMRRQLLAVETQKLEFLQHVSHELKTPLTAIREGADLLSEGVLGELNPKQHQVAGILHTNSLQLQRRIEDLLNYSAIQQQQSNLIKSPFSLKNAVDAVLQDQALAVMNKALQLAVSIPDLQIAGDEAKIKTVLDNMLSNAIKFSPQSSTITIHAQQDADNLQLDVIDAGAGIDEVDLARVFEPFYQGRRVAQGYTKGTGLGLAIAREYAQAHGGSLAVMPSEMGAHFRLILPLN</sequence>
<dbReference type="CDD" id="cd00075">
    <property type="entry name" value="HATPase"/>
    <property type="match status" value="1"/>
</dbReference>
<dbReference type="SUPFAM" id="SSF47384">
    <property type="entry name" value="Homodimeric domain of signal transducing histidine kinase"/>
    <property type="match status" value="1"/>
</dbReference>
<dbReference type="Pfam" id="PF00672">
    <property type="entry name" value="HAMP"/>
    <property type="match status" value="1"/>
</dbReference>
<dbReference type="EMBL" id="AP021881">
    <property type="protein sequence ID" value="BBP00645.1"/>
    <property type="molecule type" value="Genomic_DNA"/>
</dbReference>